<evidence type="ECO:0000256" key="1">
    <source>
        <dbReference type="SAM" id="MobiDB-lite"/>
    </source>
</evidence>
<sequence>MTTDSAEGPSITPAEGFFASLIGSVFTPGIPTSLVQATHTSFALLHLILLWLLYMTRSIHFVALTVIAGCLWGTVTWFLAELKKVDEEAERLRAVKREKGELTEDEAELTEVGKDGSGDVKVGKEGKKEK</sequence>
<dbReference type="AlphaFoldDB" id="A0A3N4HG04"/>
<dbReference type="OrthoDB" id="9626941at2759"/>
<evidence type="ECO:0000313" key="4">
    <source>
        <dbReference type="Proteomes" id="UP000275078"/>
    </source>
</evidence>
<feature type="region of interest" description="Disordered" evidence="1">
    <location>
        <begin position="105"/>
        <end position="130"/>
    </location>
</feature>
<proteinExistence type="predicted"/>
<organism evidence="3 4">
    <name type="scientific">Ascobolus immersus RN42</name>
    <dbReference type="NCBI Taxonomy" id="1160509"/>
    <lineage>
        <taxon>Eukaryota</taxon>
        <taxon>Fungi</taxon>
        <taxon>Dikarya</taxon>
        <taxon>Ascomycota</taxon>
        <taxon>Pezizomycotina</taxon>
        <taxon>Pezizomycetes</taxon>
        <taxon>Pezizales</taxon>
        <taxon>Ascobolaceae</taxon>
        <taxon>Ascobolus</taxon>
    </lineage>
</organism>
<keyword evidence="2" id="KW-0472">Membrane</keyword>
<keyword evidence="4" id="KW-1185">Reference proteome</keyword>
<dbReference type="GO" id="GO:0005789">
    <property type="term" value="C:endoplasmic reticulum membrane"/>
    <property type="evidence" value="ECO:0007669"/>
    <property type="project" value="TreeGrafter"/>
</dbReference>
<feature type="compositionally biased region" description="Basic and acidic residues" evidence="1">
    <location>
        <begin position="111"/>
        <end position="130"/>
    </location>
</feature>
<keyword evidence="2" id="KW-0812">Transmembrane</keyword>
<dbReference type="Pfam" id="PF08636">
    <property type="entry name" value="Pkr1"/>
    <property type="match status" value="1"/>
</dbReference>
<evidence type="ECO:0000256" key="2">
    <source>
        <dbReference type="SAM" id="Phobius"/>
    </source>
</evidence>
<keyword evidence="2" id="KW-1133">Transmembrane helix</keyword>
<evidence type="ECO:0000313" key="3">
    <source>
        <dbReference type="EMBL" id="RPA71788.1"/>
    </source>
</evidence>
<dbReference type="Proteomes" id="UP000275078">
    <property type="component" value="Unassembled WGS sequence"/>
</dbReference>
<reference evidence="3 4" key="1">
    <citation type="journal article" date="2018" name="Nat. Ecol. Evol.">
        <title>Pezizomycetes genomes reveal the molecular basis of ectomycorrhizal truffle lifestyle.</title>
        <authorList>
            <person name="Murat C."/>
            <person name="Payen T."/>
            <person name="Noel B."/>
            <person name="Kuo A."/>
            <person name="Morin E."/>
            <person name="Chen J."/>
            <person name="Kohler A."/>
            <person name="Krizsan K."/>
            <person name="Balestrini R."/>
            <person name="Da Silva C."/>
            <person name="Montanini B."/>
            <person name="Hainaut M."/>
            <person name="Levati E."/>
            <person name="Barry K.W."/>
            <person name="Belfiori B."/>
            <person name="Cichocki N."/>
            <person name="Clum A."/>
            <person name="Dockter R.B."/>
            <person name="Fauchery L."/>
            <person name="Guy J."/>
            <person name="Iotti M."/>
            <person name="Le Tacon F."/>
            <person name="Lindquist E.A."/>
            <person name="Lipzen A."/>
            <person name="Malagnac F."/>
            <person name="Mello A."/>
            <person name="Molinier V."/>
            <person name="Miyauchi S."/>
            <person name="Poulain J."/>
            <person name="Riccioni C."/>
            <person name="Rubini A."/>
            <person name="Sitrit Y."/>
            <person name="Splivallo R."/>
            <person name="Traeger S."/>
            <person name="Wang M."/>
            <person name="Zifcakova L."/>
            <person name="Wipf D."/>
            <person name="Zambonelli A."/>
            <person name="Paolocci F."/>
            <person name="Nowrousian M."/>
            <person name="Ottonello S."/>
            <person name="Baldrian P."/>
            <person name="Spatafora J.W."/>
            <person name="Henrissat B."/>
            <person name="Nagy L.G."/>
            <person name="Aury J.M."/>
            <person name="Wincker P."/>
            <person name="Grigoriev I.V."/>
            <person name="Bonfante P."/>
            <person name="Martin F.M."/>
        </authorList>
    </citation>
    <scope>NUCLEOTIDE SEQUENCE [LARGE SCALE GENOMIC DNA]</scope>
    <source>
        <strain evidence="3 4">RN42</strain>
    </source>
</reference>
<name>A0A3N4HG04_ASCIM</name>
<accession>A0A3N4HG04</accession>
<dbReference type="PANTHER" id="PTHR28251:SF1">
    <property type="entry name" value="V-TYPE ATPASE ASSEMBLY FACTOR PKR1"/>
    <property type="match status" value="1"/>
</dbReference>
<dbReference type="PANTHER" id="PTHR28251">
    <property type="entry name" value="V-TYPE ATPASE ASSEMBLY FACTOR PKR1"/>
    <property type="match status" value="1"/>
</dbReference>
<feature type="transmembrane region" description="Helical" evidence="2">
    <location>
        <begin position="34"/>
        <end position="54"/>
    </location>
</feature>
<dbReference type="InterPro" id="IPR013945">
    <property type="entry name" value="Pkr1"/>
</dbReference>
<gene>
    <name evidence="3" type="ORF">BJ508DRAFT_419768</name>
</gene>
<feature type="transmembrane region" description="Helical" evidence="2">
    <location>
        <begin position="61"/>
        <end position="80"/>
    </location>
</feature>
<protein>
    <submittedName>
        <fullName evidence="3">Pkr1-domain-containing protein</fullName>
    </submittedName>
</protein>
<dbReference type="GO" id="GO:0070072">
    <property type="term" value="P:vacuolar proton-transporting V-type ATPase complex assembly"/>
    <property type="evidence" value="ECO:0007669"/>
    <property type="project" value="InterPro"/>
</dbReference>
<dbReference type="EMBL" id="ML119899">
    <property type="protein sequence ID" value="RPA71788.1"/>
    <property type="molecule type" value="Genomic_DNA"/>
</dbReference>